<dbReference type="Pfam" id="PF01523">
    <property type="entry name" value="PmbA_TldD_1st"/>
    <property type="match status" value="1"/>
</dbReference>
<feature type="domain" description="Metalloprotease TldD/E C-terminal" evidence="6">
    <location>
        <begin position="285"/>
        <end position="518"/>
    </location>
</feature>
<dbReference type="Pfam" id="PF19289">
    <property type="entry name" value="PmbA_TldD_3rd"/>
    <property type="match status" value="1"/>
</dbReference>
<evidence type="ECO:0000256" key="2">
    <source>
        <dbReference type="ARBA" id="ARBA00022670"/>
    </source>
</evidence>
<sequence>MQENTNETLNQEHMNVNRRVFLKTSGTAVAGSMLLPAFIQSCQGSPLSAGLQAYLDHFEVNAQILQRVIATALSKGGDYADLFFEHKVQNSLALEDGQVNRAYSNIDYGVGIRVLKGDQTGFAYSETVTPEAMLKAANTAANIASGAKNISAADLTEASRPDYYAIQKNWEEVGVPDKIPFIQQLNDKIFAMDERVSKVNASLTDETSYILFYNSEGTITFDYRPMVSMGAFCIMEKEGQIENGYASRSFRMGFEFLNDEVVDLLAREAVERTAILFEATKPKAGEMPVVMGAGGSGILLHEAIGHTFEADFNRKGTSIFADKLGKKVAESFVNIVDDGTLPGNRGSLNMDDEGVASEKTYLVKDGVLNSYIHDRISANYYQVAPTGNGRRQSFRHMPLPRMRSTYMEIGPHTKDDIIASVKNGIYVDNFSNGEVKIGAGDFTFFVKSGYLIENGQLTRPIKDINIIGNGPQALADITMCATDYLIDNGTWTCGKSGQSVPVTCGLPTVLVKKLTVGGLSA</sequence>
<dbReference type="InterPro" id="IPR045569">
    <property type="entry name" value="Metalloprtase-TldD/E_C"/>
</dbReference>
<dbReference type="InterPro" id="IPR035068">
    <property type="entry name" value="TldD/PmbA_N"/>
</dbReference>
<keyword evidence="2" id="KW-0645">Protease</keyword>
<comment type="similarity">
    <text evidence="1">Belongs to the peptidase U62 family.</text>
</comment>
<dbReference type="SUPFAM" id="SSF111283">
    <property type="entry name" value="Putative modulator of DNA gyrase, PmbA/TldD"/>
    <property type="match status" value="1"/>
</dbReference>
<dbReference type="Gene3D" id="3.30.2290.10">
    <property type="entry name" value="PmbA/TldD superfamily"/>
    <property type="match status" value="1"/>
</dbReference>
<dbReference type="InterPro" id="IPR036059">
    <property type="entry name" value="TldD/PmbA_sf"/>
</dbReference>
<evidence type="ECO:0000259" key="7">
    <source>
        <dbReference type="Pfam" id="PF19290"/>
    </source>
</evidence>
<accession>A0AA41Y9T9</accession>
<dbReference type="PROSITE" id="PS51318">
    <property type="entry name" value="TAT"/>
    <property type="match status" value="1"/>
</dbReference>
<evidence type="ECO:0000256" key="1">
    <source>
        <dbReference type="ARBA" id="ARBA00005836"/>
    </source>
</evidence>
<dbReference type="InterPro" id="IPR025502">
    <property type="entry name" value="TldD"/>
</dbReference>
<dbReference type="InterPro" id="IPR006311">
    <property type="entry name" value="TAT_signal"/>
</dbReference>
<keyword evidence="3" id="KW-0378">Hydrolase</keyword>
<dbReference type="AlphaFoldDB" id="A0AA41Y9T9"/>
<dbReference type="EMBL" id="JAPAAF010000019">
    <property type="protein sequence ID" value="MCW0483598.1"/>
    <property type="molecule type" value="Genomic_DNA"/>
</dbReference>
<keyword evidence="9" id="KW-1185">Reference proteome</keyword>
<dbReference type="GO" id="GO:0008237">
    <property type="term" value="F:metallopeptidase activity"/>
    <property type="evidence" value="ECO:0007669"/>
    <property type="project" value="UniProtKB-KW"/>
</dbReference>
<dbReference type="InterPro" id="IPR045570">
    <property type="entry name" value="Metalloprtase-TldD/E_cen_dom"/>
</dbReference>
<gene>
    <name evidence="8" type="ORF">N2K84_12710</name>
</gene>
<evidence type="ECO:0000259" key="5">
    <source>
        <dbReference type="Pfam" id="PF01523"/>
    </source>
</evidence>
<evidence type="ECO:0000313" key="9">
    <source>
        <dbReference type="Proteomes" id="UP001163821"/>
    </source>
</evidence>
<dbReference type="GO" id="GO:0006508">
    <property type="term" value="P:proteolysis"/>
    <property type="evidence" value="ECO:0007669"/>
    <property type="project" value="UniProtKB-KW"/>
</dbReference>
<organism evidence="8 9">
    <name type="scientific">Gaoshiqia sediminis</name>
    <dbReference type="NCBI Taxonomy" id="2986998"/>
    <lineage>
        <taxon>Bacteria</taxon>
        <taxon>Pseudomonadati</taxon>
        <taxon>Bacteroidota</taxon>
        <taxon>Bacteroidia</taxon>
        <taxon>Marinilabiliales</taxon>
        <taxon>Prolixibacteraceae</taxon>
        <taxon>Gaoshiqia</taxon>
    </lineage>
</organism>
<dbReference type="PIRSF" id="PIRSF004919">
    <property type="entry name" value="TldD"/>
    <property type="match status" value="1"/>
</dbReference>
<protein>
    <submittedName>
        <fullName evidence="8">Metallopeptidase TldD-related protein</fullName>
    </submittedName>
</protein>
<feature type="domain" description="Metalloprotease TldD/E N-terminal" evidence="5">
    <location>
        <begin position="80"/>
        <end position="144"/>
    </location>
</feature>
<dbReference type="InterPro" id="IPR002510">
    <property type="entry name" value="Metalloprtase-TldD/E_N"/>
</dbReference>
<dbReference type="PANTHER" id="PTHR30624:SF4">
    <property type="entry name" value="METALLOPROTEASE TLDD"/>
    <property type="match status" value="1"/>
</dbReference>
<dbReference type="PANTHER" id="PTHR30624">
    <property type="entry name" value="UNCHARACTERIZED PROTEIN TLDD AND PMBA"/>
    <property type="match status" value="1"/>
</dbReference>
<evidence type="ECO:0000256" key="3">
    <source>
        <dbReference type="ARBA" id="ARBA00022801"/>
    </source>
</evidence>
<dbReference type="Proteomes" id="UP001163821">
    <property type="component" value="Unassembled WGS sequence"/>
</dbReference>
<dbReference type="RefSeq" id="WP_282592199.1">
    <property type="nucleotide sequence ID" value="NZ_JAPAAF010000019.1"/>
</dbReference>
<proteinExistence type="inferred from homology"/>
<reference evidence="8" key="1">
    <citation type="submission" date="2022-10" db="EMBL/GenBank/DDBJ databases">
        <title>Gaoshiqiia sediminis gen. nov., sp. nov., isolated from coastal sediment.</title>
        <authorList>
            <person name="Yu W.X."/>
            <person name="Mu D.S."/>
            <person name="Du J.Z."/>
            <person name="Liang Y.Q."/>
        </authorList>
    </citation>
    <scope>NUCLEOTIDE SEQUENCE</scope>
    <source>
        <strain evidence="8">A06</strain>
    </source>
</reference>
<dbReference type="GO" id="GO:0005829">
    <property type="term" value="C:cytosol"/>
    <property type="evidence" value="ECO:0007669"/>
    <property type="project" value="TreeGrafter"/>
</dbReference>
<dbReference type="Pfam" id="PF19290">
    <property type="entry name" value="PmbA_TldD_2nd"/>
    <property type="match status" value="1"/>
</dbReference>
<feature type="domain" description="Metalloprotease TldD/E central" evidence="7">
    <location>
        <begin position="169"/>
        <end position="275"/>
    </location>
</feature>
<keyword evidence="4" id="KW-0482">Metalloprotease</keyword>
<comment type="caution">
    <text evidence="8">The sequence shown here is derived from an EMBL/GenBank/DDBJ whole genome shotgun (WGS) entry which is preliminary data.</text>
</comment>
<evidence type="ECO:0000313" key="8">
    <source>
        <dbReference type="EMBL" id="MCW0483598.1"/>
    </source>
</evidence>
<name>A0AA41Y9T9_9BACT</name>
<evidence type="ECO:0000256" key="4">
    <source>
        <dbReference type="ARBA" id="ARBA00023049"/>
    </source>
</evidence>
<dbReference type="InterPro" id="IPR051463">
    <property type="entry name" value="Peptidase_U62_metallo"/>
</dbReference>
<evidence type="ECO:0000259" key="6">
    <source>
        <dbReference type="Pfam" id="PF19289"/>
    </source>
</evidence>